<feature type="repeat" description="LDL-receptor class B" evidence="18">
    <location>
        <begin position="2541"/>
        <end position="2591"/>
    </location>
</feature>
<protein>
    <recommendedName>
        <fullName evidence="21">EGF-like domain-containing protein</fullName>
    </recommendedName>
</protein>
<dbReference type="SUPFAM" id="SSF57196">
    <property type="entry name" value="EGF/Laminin"/>
    <property type="match status" value="4"/>
</dbReference>
<evidence type="ECO:0000313" key="22">
    <source>
        <dbReference type="EMBL" id="CAJ0573862.1"/>
    </source>
</evidence>
<dbReference type="GO" id="GO:0043235">
    <property type="term" value="C:receptor complex"/>
    <property type="evidence" value="ECO:0007669"/>
    <property type="project" value="TreeGrafter"/>
</dbReference>
<evidence type="ECO:0000256" key="9">
    <source>
        <dbReference type="ARBA" id="ARBA00022989"/>
    </source>
</evidence>
<feature type="disulfide bond" evidence="17">
    <location>
        <begin position="3895"/>
        <end position="3910"/>
    </location>
</feature>
<comment type="caution">
    <text evidence="16">Lacks conserved residue(s) required for the propagation of feature annotation.</text>
</comment>
<dbReference type="FunFam" id="2.10.25.10:FF:000009">
    <property type="entry name" value="Low-density lipoprotein receptor isoform 1"/>
    <property type="match status" value="2"/>
</dbReference>
<dbReference type="InterPro" id="IPR056588">
    <property type="entry name" value="EGF_LRP2"/>
</dbReference>
<feature type="domain" description="EGF-like" evidence="21">
    <location>
        <begin position="4457"/>
        <end position="4487"/>
    </location>
</feature>
<feature type="disulfide bond" evidence="17">
    <location>
        <begin position="3994"/>
        <end position="4012"/>
    </location>
</feature>
<dbReference type="FunFam" id="4.10.400.10:FF:000002">
    <property type="entry name" value="Low-density lipoprotein receptor-related protein 1"/>
    <property type="match status" value="3"/>
</dbReference>
<keyword evidence="14" id="KW-0325">Glycoprotein</keyword>
<dbReference type="FunFam" id="4.10.400.10:FF:000001">
    <property type="entry name" value="Low-density lipoprotein receptor-related protein 1"/>
    <property type="match status" value="2"/>
</dbReference>
<keyword evidence="7" id="KW-0677">Repeat</keyword>
<evidence type="ECO:0000256" key="11">
    <source>
        <dbReference type="ARBA" id="ARBA00023157"/>
    </source>
</evidence>
<dbReference type="FunFam" id="4.10.400.10:FF:000190">
    <property type="entry name" value="Low-density lipoprotein receptor-related protein"/>
    <property type="match status" value="1"/>
</dbReference>
<feature type="disulfide bond" evidence="17">
    <location>
        <begin position="3637"/>
        <end position="3655"/>
    </location>
</feature>
<feature type="disulfide bond" evidence="17">
    <location>
        <begin position="3719"/>
        <end position="3737"/>
    </location>
</feature>
<evidence type="ECO:0000256" key="1">
    <source>
        <dbReference type="ARBA" id="ARBA00004479"/>
    </source>
</evidence>
<keyword evidence="8" id="KW-0106">Calcium</keyword>
<evidence type="ECO:0000256" key="14">
    <source>
        <dbReference type="ARBA" id="ARBA00023180"/>
    </source>
</evidence>
<feature type="disulfide bond" evidence="17">
    <location>
        <begin position="3116"/>
        <end position="3131"/>
    </location>
</feature>
<dbReference type="FunFam" id="4.10.400.10:FF:000045">
    <property type="entry name" value="Low-density lipoprotein receptor-related protein 2"/>
    <property type="match status" value="1"/>
</dbReference>
<dbReference type="PANTHER" id="PTHR22722">
    <property type="entry name" value="LOW-DENSITY LIPOPROTEIN RECEPTOR-RELATED PROTEIN 2-RELATED"/>
    <property type="match status" value="1"/>
</dbReference>
<feature type="disulfide bond" evidence="17">
    <location>
        <begin position="3057"/>
        <end position="3069"/>
    </location>
</feature>
<feature type="disulfide bond" evidence="17">
    <location>
        <begin position="63"/>
        <end position="78"/>
    </location>
</feature>
<dbReference type="CDD" id="cd00054">
    <property type="entry name" value="EGF_CA"/>
    <property type="match status" value="1"/>
</dbReference>
<feature type="disulfide bond" evidence="17">
    <location>
        <begin position="1156"/>
        <end position="1174"/>
    </location>
</feature>
<feature type="disulfide bond" evidence="17">
    <location>
        <begin position="3712"/>
        <end position="3724"/>
    </location>
</feature>
<feature type="disulfide bond" evidence="17">
    <location>
        <begin position="1149"/>
        <end position="1161"/>
    </location>
</feature>
<dbReference type="PANTHER" id="PTHR22722:SF14">
    <property type="entry name" value="MEGALIN, ISOFORM A"/>
    <property type="match status" value="1"/>
</dbReference>
<feature type="repeat" description="LDL-receptor class B" evidence="18">
    <location>
        <begin position="558"/>
        <end position="602"/>
    </location>
</feature>
<feature type="disulfide bond" evidence="17">
    <location>
        <begin position="2924"/>
        <end position="2942"/>
    </location>
</feature>
<dbReference type="PROSITE" id="PS00022">
    <property type="entry name" value="EGF_1"/>
    <property type="match status" value="1"/>
</dbReference>
<feature type="disulfide bond" evidence="17">
    <location>
        <begin position="2832"/>
        <end position="2844"/>
    </location>
</feature>
<dbReference type="PROSITE" id="PS01209">
    <property type="entry name" value="LDLRA_1"/>
    <property type="match status" value="15"/>
</dbReference>
<feature type="disulfide bond" evidence="17">
    <location>
        <begin position="3630"/>
        <end position="3642"/>
    </location>
</feature>
<evidence type="ECO:0000256" key="7">
    <source>
        <dbReference type="ARBA" id="ARBA00022737"/>
    </source>
</evidence>
<feature type="disulfide bond" evidence="17">
    <location>
        <begin position="2757"/>
        <end position="2775"/>
    </location>
</feature>
<feature type="disulfide bond" evidence="17">
    <location>
        <begin position="233"/>
        <end position="248"/>
    </location>
</feature>
<dbReference type="FunFam" id="4.10.400.10:FF:000209">
    <property type="entry name" value="Low-density lipoprotein receptor-related protein"/>
    <property type="match status" value="1"/>
</dbReference>
<feature type="repeat" description="LDL-receptor class B" evidence="18">
    <location>
        <begin position="1485"/>
        <end position="1535"/>
    </location>
</feature>
<feature type="disulfide bond" evidence="17">
    <location>
        <begin position="2917"/>
        <end position="2929"/>
    </location>
</feature>
<dbReference type="Pfam" id="PF00057">
    <property type="entry name" value="Ldl_recept_a"/>
    <property type="match status" value="29"/>
</dbReference>
<dbReference type="Gene3D" id="2.120.10.30">
    <property type="entry name" value="TolB, C-terminal domain"/>
    <property type="match status" value="8"/>
</dbReference>
<dbReference type="SMART" id="SM00181">
    <property type="entry name" value="EGF"/>
    <property type="match status" value="22"/>
</dbReference>
<keyword evidence="11 16" id="KW-1015">Disulfide bond</keyword>
<dbReference type="PROSITE" id="PS50026">
    <property type="entry name" value="EGF_3"/>
    <property type="match status" value="1"/>
</dbReference>
<evidence type="ECO:0000256" key="18">
    <source>
        <dbReference type="PROSITE-ProRule" id="PRU00461"/>
    </source>
</evidence>
<dbReference type="GO" id="GO:0005905">
    <property type="term" value="C:clathrin-coated pit"/>
    <property type="evidence" value="ECO:0007669"/>
    <property type="project" value="UniProtKB-KW"/>
</dbReference>
<feature type="disulfide bond" evidence="17">
    <location>
        <begin position="273"/>
        <end position="288"/>
    </location>
</feature>
<evidence type="ECO:0000259" key="21">
    <source>
        <dbReference type="PROSITE" id="PS50026"/>
    </source>
</evidence>
<dbReference type="InterPro" id="IPR023415">
    <property type="entry name" value="LDLR_class-A_CS"/>
</dbReference>
<dbReference type="SUPFAM" id="SSF63825">
    <property type="entry name" value="YWTD domain"/>
    <property type="match status" value="8"/>
</dbReference>
<dbReference type="GO" id="GO:0005509">
    <property type="term" value="F:calcium ion binding"/>
    <property type="evidence" value="ECO:0007669"/>
    <property type="project" value="InterPro"/>
</dbReference>
<evidence type="ECO:0000256" key="10">
    <source>
        <dbReference type="ARBA" id="ARBA00023136"/>
    </source>
</evidence>
<dbReference type="Pfam" id="PF14670">
    <property type="entry name" value="FXa_inhibition"/>
    <property type="match status" value="1"/>
</dbReference>
<dbReference type="Gene3D" id="2.10.25.10">
    <property type="entry name" value="Laminin"/>
    <property type="match status" value="7"/>
</dbReference>
<evidence type="ECO:0000313" key="23">
    <source>
        <dbReference type="Proteomes" id="UP001177023"/>
    </source>
</evidence>
<feature type="disulfide bond" evidence="17">
    <location>
        <begin position="1315"/>
        <end position="1327"/>
    </location>
</feature>
<dbReference type="PROSITE" id="PS50068">
    <property type="entry name" value="LDLRA_2"/>
    <property type="match status" value="33"/>
</dbReference>
<feature type="disulfide bond" evidence="17">
    <location>
        <begin position="2839"/>
        <end position="2857"/>
    </location>
</feature>
<feature type="disulfide bond" evidence="17">
    <location>
        <begin position="2971"/>
        <end position="2989"/>
    </location>
</feature>
<feature type="repeat" description="LDL-receptor class B" evidence="18">
    <location>
        <begin position="1580"/>
        <end position="1623"/>
    </location>
</feature>
<dbReference type="FunFam" id="4.10.400.10:FF:000005">
    <property type="entry name" value="low-density lipoprotein receptor-related protein 1B"/>
    <property type="match status" value="1"/>
</dbReference>
<feature type="disulfide bond" evidence="17">
    <location>
        <begin position="1197"/>
        <end position="1215"/>
    </location>
</feature>
<feature type="disulfide bond" evidence="17">
    <location>
        <begin position="3844"/>
        <end position="3862"/>
    </location>
</feature>
<dbReference type="SUPFAM" id="SSF57424">
    <property type="entry name" value="LDL receptor-like module"/>
    <property type="match status" value="32"/>
</dbReference>
<dbReference type="InterPro" id="IPR051221">
    <property type="entry name" value="LDLR-related"/>
</dbReference>
<feature type="disulfide bond" evidence="17">
    <location>
        <begin position="1190"/>
        <end position="1202"/>
    </location>
</feature>
<dbReference type="InterPro" id="IPR009030">
    <property type="entry name" value="Growth_fac_rcpt_cys_sf"/>
</dbReference>
<feature type="transmembrane region" description="Helical" evidence="20">
    <location>
        <begin position="4504"/>
        <end position="4529"/>
    </location>
</feature>
<feature type="repeat" description="LDL-receptor class B" evidence="18">
    <location>
        <begin position="1536"/>
        <end position="1579"/>
    </location>
</feature>
<dbReference type="Proteomes" id="UP001177023">
    <property type="component" value="Unassembled WGS sequence"/>
</dbReference>
<keyword evidence="12" id="KW-0675">Receptor</keyword>
<dbReference type="InterPro" id="IPR000742">
    <property type="entry name" value="EGF"/>
</dbReference>
<comment type="similarity">
    <text evidence="2">Belongs to the LDLR family.</text>
</comment>
<evidence type="ECO:0000256" key="3">
    <source>
        <dbReference type="ARBA" id="ARBA00022536"/>
    </source>
</evidence>
<evidence type="ECO:0000256" key="15">
    <source>
        <dbReference type="ARBA" id="ARBA00037878"/>
    </source>
</evidence>
<dbReference type="PRINTS" id="PR00261">
    <property type="entry name" value="LDLRECEPTOR"/>
</dbReference>
<feature type="repeat" description="LDL-receptor class B" evidence="18">
    <location>
        <begin position="474"/>
        <end position="516"/>
    </location>
</feature>
<feature type="disulfide bond" evidence="17">
    <location>
        <begin position="3987"/>
        <end position="3999"/>
    </location>
</feature>
<dbReference type="Gene3D" id="2.40.128.620">
    <property type="match status" value="1"/>
</dbReference>
<dbReference type="CDD" id="cd00112">
    <property type="entry name" value="LDLa"/>
    <property type="match status" value="30"/>
</dbReference>
<dbReference type="InterPro" id="IPR002172">
    <property type="entry name" value="LDrepeatLR_classA_rpt"/>
</dbReference>
<feature type="disulfide bond" evidence="17">
    <location>
        <begin position="1322"/>
        <end position="1340"/>
    </location>
</feature>
<keyword evidence="23" id="KW-1185">Reference proteome</keyword>
<feature type="repeat" description="LDL-receptor class B" evidence="18">
    <location>
        <begin position="4276"/>
        <end position="4319"/>
    </location>
</feature>
<dbReference type="PROSITE" id="PS01186">
    <property type="entry name" value="EGF_2"/>
    <property type="match status" value="1"/>
</dbReference>
<proteinExistence type="inferred from homology"/>
<feature type="disulfide bond" evidence="16">
    <location>
        <begin position="4477"/>
        <end position="4486"/>
    </location>
</feature>
<dbReference type="InterPro" id="IPR000033">
    <property type="entry name" value="LDLR_classB_rpt"/>
</dbReference>
<feature type="disulfide bond" evidence="17">
    <location>
        <begin position="221"/>
        <end position="239"/>
    </location>
</feature>
<feature type="disulfide bond" evidence="17">
    <location>
        <begin position="1251"/>
        <end position="1266"/>
    </location>
</feature>
<feature type="disulfide bond" evidence="17">
    <location>
        <begin position="51"/>
        <end position="69"/>
    </location>
</feature>
<dbReference type="EMBL" id="CATQJA010002624">
    <property type="protein sequence ID" value="CAJ0573862.1"/>
    <property type="molecule type" value="Genomic_DNA"/>
</dbReference>
<feature type="disulfide bond" evidence="17">
    <location>
        <begin position="3097"/>
        <end position="3109"/>
    </location>
</feature>
<evidence type="ECO:0000256" key="19">
    <source>
        <dbReference type="SAM" id="MobiDB-lite"/>
    </source>
</evidence>
<feature type="disulfide bond" evidence="17">
    <location>
        <begin position="3876"/>
        <end position="3888"/>
    </location>
</feature>
<keyword evidence="10 20" id="KW-0472">Membrane</keyword>
<feature type="disulfide bond" evidence="17">
    <location>
        <begin position="3649"/>
        <end position="3664"/>
    </location>
</feature>
<feature type="disulfide bond" evidence="17">
    <location>
        <begin position="3883"/>
        <end position="3901"/>
    </location>
</feature>
<keyword evidence="4" id="KW-0254">Endocytosis</keyword>
<evidence type="ECO:0000256" key="20">
    <source>
        <dbReference type="SAM" id="Phobius"/>
    </source>
</evidence>
<organism evidence="22 23">
    <name type="scientific">Mesorhabditis spiculigera</name>
    <dbReference type="NCBI Taxonomy" id="96644"/>
    <lineage>
        <taxon>Eukaryota</taxon>
        <taxon>Metazoa</taxon>
        <taxon>Ecdysozoa</taxon>
        <taxon>Nematoda</taxon>
        <taxon>Chromadorea</taxon>
        <taxon>Rhabditida</taxon>
        <taxon>Rhabditina</taxon>
        <taxon>Rhabditomorpha</taxon>
        <taxon>Rhabditoidea</taxon>
        <taxon>Rhabditidae</taxon>
        <taxon>Mesorhabditinae</taxon>
        <taxon>Mesorhabditis</taxon>
    </lineage>
</organism>
<dbReference type="GO" id="GO:0042562">
    <property type="term" value="F:hormone binding"/>
    <property type="evidence" value="ECO:0007669"/>
    <property type="project" value="TreeGrafter"/>
</dbReference>
<keyword evidence="3 16" id="KW-0245">EGF-like domain</keyword>
<dbReference type="GO" id="GO:0016324">
    <property type="term" value="C:apical plasma membrane"/>
    <property type="evidence" value="ECO:0007669"/>
    <property type="project" value="TreeGrafter"/>
</dbReference>
<keyword evidence="13" id="KW-0168">Coated pit</keyword>
<dbReference type="InterPro" id="IPR001881">
    <property type="entry name" value="EGF-like_Ca-bd_dom"/>
</dbReference>
<feature type="disulfide bond" evidence="17">
    <location>
        <begin position="3064"/>
        <end position="3082"/>
    </location>
</feature>
<feature type="disulfide bond" evidence="17">
    <location>
        <begin position="3152"/>
        <end position="3170"/>
    </location>
</feature>
<dbReference type="InterPro" id="IPR011042">
    <property type="entry name" value="6-blade_b-propeller_TolB-like"/>
</dbReference>
<dbReference type="InterPro" id="IPR018097">
    <property type="entry name" value="EGF_Ca-bd_CS"/>
</dbReference>
<reference evidence="22" key="1">
    <citation type="submission" date="2023-06" db="EMBL/GenBank/DDBJ databases">
        <authorList>
            <person name="Delattre M."/>
        </authorList>
    </citation>
    <scope>NUCLEOTIDE SEQUENCE</scope>
    <source>
        <strain evidence="22">AF72</strain>
    </source>
</reference>
<evidence type="ECO:0000256" key="4">
    <source>
        <dbReference type="ARBA" id="ARBA00022583"/>
    </source>
</evidence>
<dbReference type="SMART" id="SM00179">
    <property type="entry name" value="EGF_CA"/>
    <property type="match status" value="7"/>
</dbReference>
<dbReference type="SUPFAM" id="SSF57184">
    <property type="entry name" value="Growth factor receptor domain"/>
    <property type="match status" value="2"/>
</dbReference>
<feature type="disulfide bond" evidence="17">
    <location>
        <begin position="3837"/>
        <end position="3849"/>
    </location>
</feature>
<evidence type="ECO:0000256" key="13">
    <source>
        <dbReference type="ARBA" id="ARBA00023176"/>
    </source>
</evidence>
<dbReference type="Gene3D" id="4.10.400.10">
    <property type="entry name" value="Low-density Lipoprotein Receptor"/>
    <property type="match status" value="33"/>
</dbReference>
<feature type="repeat" description="LDL-receptor class B" evidence="18">
    <location>
        <begin position="1624"/>
        <end position="1668"/>
    </location>
</feature>
<feature type="region of interest" description="Disordered" evidence="19">
    <location>
        <begin position="4591"/>
        <end position="4695"/>
    </location>
</feature>
<dbReference type="Pfam" id="PF24468">
    <property type="entry name" value="EGF_LRP2"/>
    <property type="match status" value="1"/>
</dbReference>
<feature type="disulfide bond" evidence="17">
    <location>
        <begin position="3104"/>
        <end position="3122"/>
    </location>
</feature>
<feature type="disulfide bond" evidence="17">
    <location>
        <begin position="2810"/>
        <end position="2825"/>
    </location>
</feature>
<name>A0AA36CSW4_9BILA</name>
<dbReference type="Pfam" id="PF00058">
    <property type="entry name" value="Ldl_recept_b"/>
    <property type="match status" value="5"/>
</dbReference>
<keyword evidence="6" id="KW-0732">Signal</keyword>
<comment type="caution">
    <text evidence="22">The sequence shown here is derived from an EMBL/GenBank/DDBJ whole genome shotgun (WGS) entry which is preliminary data.</text>
</comment>
<dbReference type="PROSITE" id="PS51120">
    <property type="entry name" value="LDLRB"/>
    <property type="match status" value="9"/>
</dbReference>
<evidence type="ECO:0000256" key="6">
    <source>
        <dbReference type="ARBA" id="ARBA00022729"/>
    </source>
</evidence>
<comment type="subcellular location">
    <subcellularLocation>
        <location evidence="15">Membrane</location>
        <location evidence="15">Coated pit</location>
    </subcellularLocation>
    <subcellularLocation>
        <location evidence="1">Membrane</location>
        <topology evidence="1">Single-pass type I membrane protein</topology>
    </subcellularLocation>
</comment>
<dbReference type="InterPro" id="IPR036055">
    <property type="entry name" value="LDL_receptor-like_sf"/>
</dbReference>
<feature type="disulfide bond" evidence="17">
    <location>
        <begin position="3145"/>
        <end position="3157"/>
    </location>
</feature>
<feature type="disulfide bond" evidence="17">
    <location>
        <begin position="1066"/>
        <end position="1084"/>
    </location>
</feature>
<feature type="disulfide bond" evidence="17">
    <location>
        <begin position="4006"/>
        <end position="4021"/>
    </location>
</feature>
<evidence type="ECO:0000256" key="17">
    <source>
        <dbReference type="PROSITE-ProRule" id="PRU00124"/>
    </source>
</evidence>
<dbReference type="PROSITE" id="PS01187">
    <property type="entry name" value="EGF_CA"/>
    <property type="match status" value="3"/>
</dbReference>
<evidence type="ECO:0000256" key="8">
    <source>
        <dbReference type="ARBA" id="ARBA00022837"/>
    </source>
</evidence>
<keyword evidence="9 20" id="KW-1133">Transmembrane helix</keyword>
<dbReference type="SMART" id="SM00135">
    <property type="entry name" value="LY"/>
    <property type="match status" value="35"/>
</dbReference>
<evidence type="ECO:0000256" key="5">
    <source>
        <dbReference type="ARBA" id="ARBA00022692"/>
    </source>
</evidence>
<feature type="disulfide bond" evidence="17">
    <location>
        <begin position="107"/>
        <end position="122"/>
    </location>
</feature>
<feature type="disulfide bond" evidence="17">
    <location>
        <begin position="2798"/>
        <end position="2816"/>
    </location>
</feature>
<feature type="disulfide bond" evidence="17">
    <location>
        <begin position="44"/>
        <end position="56"/>
    </location>
</feature>
<sequence>MSVQCADGISTAQRILQVDSPPPRVSSLHSGSVSAFLGSGSAICSEGDFRCNDGKCVRSEWRCDGSGDCAGGEDEKDCPHPGCKSDQWQCDKYEFHSVSCIAEYQRCDNITDCHDGSDEKDCPATPVSCSSPGVFQCADGRQCFPQTKKCDGIYDCRDLSDEQDTCNQNHKACFQYQFRCADGTQCIQKNWVCDGSKDCADGSDEPDTCEFKQCSASEFQCKNKRCQPRKFRCDYYDDCGDNSDEEDCGEYKCPPGKWHCPGSGHCIEKLKLCDGISDCADGADEKQCSDNLCDSLGCQAGCHASPHGGVCTCPDGYQLDQRFHRTCSDVNECAQFGYCDQLCANHRPGFTCSCLGDCFTMQMMHGPGKDNQTLRGYCVSKDADKLKLFVARREGLYRIDPHGPNESPVKVADGEFIYSVDYDYSDRKIFWTDRLTHAAYSANIDESGEVSQISKLGLKSLLFPRSLAVDWITNKLYIIESGSRRIDVVNYDGTGRTVLLADGMTLPLDIALDPTRGEMFFTNQFNVEGAAMDGSRRRVLVKTHTHQVSGIVVDIPAKRVYWVDPKVDRVESMDYTGNDRRVVAQGMNTVPHPFGLALFDQFLYWTDWTRLGVVKIEKFGSPTEMIWTKTENNVFPMGISTYHEMAQPGPGHADCLGMKIENPCANSPCEQICLLAKDAGGFGVGFKCACEIGHRLVDGRRCIPSIDYLLFSSNKIVRGIFPDMVQPALSDAILPISPVSQRRIGMYFEVECDVSGGSFFYADIMDNTIYRQTNNGESQAPILVTHNDGLVSMSFDWVSKQLYYVDNIRNSLEVVKVLDQGLVNPESLVHRQLLTNLRDPVSVVVHPWKGLLFYAEAQRPARIYRCFIDATNCQVIRNTTLGRPSELVIDFERDKLCFGDTLLKTISCMDFDGGRVAVLPIDTPPIPIALAIMGENLYYVHQRPYSIRRVNKINGGPGHVIRAFDKEERSIFSLKACSQGNQPPPNDSQQDHPCHVNSDSEEACRHLCFGVPEKEDFSDAHPRLVKRCGCKDSFKIGPSDPHLCVRDSSAPKEETVQCAKDSQFQCANGRCIPNEWKCDGEDDCLDGSDEVNDKQEKCYHEEECPENTIKCKTTKKCIPAQYGCDGDNDCGDFSDEDAQYCKEGQRPVCSAKKFQCDNHRCIPEQWKCDSDNDCGDGSDEKLELCSNVTCAANQFSCANGRCIPIYWLCDGDNDCYDNTDEDKERCPPVQCRADQFRCANGRQCVSLRNQCDGQQDCEDGSDEDSCAVQQGACTSEQFKCLSTGFCIPSNWKCDGQRDCDDGSDEPRDCGRGQQCKPEHFRCANGRCILNAWKCDGENDCGDNSDESEANGCQKNANALKCPYDQVACPDAPEQCIRLDQLCDGKEQCPGGSDEGGRCGRNLCTADRAGCAYKCHNGPDGPLINKTRCEPENECLDARTCSQRCKDLKHGWECSCDDGYVLDADKKTCKVSENRGEARVYVSNRNRIYWSDAGLENWRTFAAQKIFSATRNGTNVSVVVGEGLDITEGIAIDWVARNIYWVDSSLNTIEVASLDKPGARSLLVHENVSQPRGIAVDPMEGLLFWSDWGQLPRIERANMDGSDRRILVKDKIYWPNTIALDFTTKRVYFADSKLDYIDFVNYDGTGRTQVISASKFVQHPHAVAIFEDKMYYSDRRLQKLQVYPKYPNGTNGDYKSHTFSKALGVVAVHPVLQPKGIKNPCDRNLCSHLCLIGKKGTYTCTCPMGRKLDTSGHECLNDEQPFLLLIQKTNVFGVQMAPRDNSVPLLSGMTPLAGFTNAFDAGYDADAQELFVLEHSSVARSLLQISTDSAIFRASLSNNNRSQIFASQVPDDAFCMAFDWNGRNLFVGNKISQTIEVIRTSGKQYRATILTNDQSPTAVVNPVAIAVDADRGVVFWLDRGGGAANPKVAKAGTDGTNAIVLATNDLTELDHIALDTSQQRVYFSEAKAGRISSVTYDGQDRHYVLNDAGKQPNGLAFFSDRLFYADSAFDAIEVGTVVGDGQPPAFSVFKKDIENLVNIKVVQPRPSSVHHPCRTSNGNCAHICIPQPFSQLKCICATGYRNDGSTGCRLYDEEFVVVASKNKIIGVPLEEAATKGVAMEPIGGMSISSVDYDFESKTIFVAETSGINKGITAYTLGDAQPRALIRDHFGSYTIRSIAVDWINYNIYFLSVAKLDGQYRKIIFTTKTETPTSIAVDPIGRYLYWADGGQKPTIQRAYLDGTRREVIVSEDIKEPTDLIVDPASHMLYWTDAKMDGIYRVRASGGKPELVRTDIASATGIALFRDLMYWTDNRLEKVFKASNKPNQTSLVLSPTTLTANIKDLGDVIVFAEDNQPKASSPCQITDNLRKAPCAQLCFSQPGTQTPNCACARGIQKGRTCEEPDTYLMFSDGDRIVDANIEPDIKSPRPMKEALPPIENLQMFDVDVNLRRVYYVTESPAGVNISWFSMNNANNPRLVFGAGKQKHAAAVRHISDVKLDWLTEKLYFTTGRHGKIYAVDTEGQHMATIANGDWTYALAVDPCAGLLFWSDNGYKITGGPYQPRIERSNLAGGNREVIISENVGLPATLAVDFRDQKLYWADVNRLTIECSDYDGSNRKVLATGYRARSLDIWDKWLYVSDPLSNSIFRLNKDSGGDVEVVVADRRIPGTLQVYASEDDVKTRDQFCNAQTTQLCKTNNGGCEQLCHVVSDQLGVAASRVQCGCNDTYELVQQPGKDYATQCVLRSETPRTQCQPPYNYQCTNGACISLGRTCNGVPDCSDGSDEEQRYCETRTCPDDYFLCTNRRCIDGTLRCNNIDDCGDASDEIGCPSLAASCDAGQFACPNGACINQTKVCDGQKDCPGVADESAETCPGLPIICRGVRKKCPNTNICIQPADLCDGYDDCGDKADEDKLFCMSQQCPQHYARCPNGRCIPENWQCDGDSDCGADAWDETHTNCTSPEGKKICVGDYLFQCDSGKCISKAFICDGEDDCGDGSDEHARHQCGNRTCGTDEFHCASNAQLAQPKYECIPKAWLCDGDVTCAGGEDESSDLCKTEKRECNKGEFRCQNQHCIPQAWECDGDNDCLDGSDEHQNCTYSSCQPEFWQCENHKCIPSSWRCDGNDDCGDGSDEKKCAEHQKEVGGLDSTCVKGQFQCANGDCIDEKKVCDRNYDCADRSDESEKCFIDECAKAQHPICEQICTDLPILYKCDCHDGFALDPLDKKSCHNIDECYEGTSNCSQTCQDKVGSFKCGCVDGYSLARDDKTCKRVNSEPQPYLLLANKHYIRKLSVDGNLYEMAAQGFDNVVSMDIDMKDQKVYIVDIGKLRLFSVDLDDMADTPVSQWKTVMRHNIFGTEGFAIDWVGRKIYLLNRQERAIRVCELNGRSCRTLIRDRIQQPKAIVVHPQEGYLYFTDWSLQAYIGKVALDGSPGMADPIVKLAENDLGWPNALAIDYYSGRLFWGDAHLNEIGFMDLNGNGRKHIRAKRTSHVTSMTVFDDTLFWSDWNLKEVVSSNKWHGSNETTLAKTIQLPNDVRIVHPLRQPDWPNPCGEDNGGCSHLCLIQAGGKNFTCACPDQFILLEDGKSCKANCTERQFACGGDDAKCIPKLWYCDGEPDCADKSDEPGEEICGQRICPVGEFQCKNHNCTRPFQMCDGYDDCGDGSDEMDCDKACDPWMHKCKNTGKCIPKRFTCDGDDDCGDRSDENDEICKNPARNCTAEEFRCSNHKCIAKAWQCDNDDDCGDGSDETPECASQDCRKGWSRCSGSYRCIPDWAFCNGQDDCRDNSDEHREHCPSCDDVGEFRCATSGKCIPKRWMCDSENDCGDNSDETADECGGTSRPCSESEFRCNDGRCIPGNKVCDGTIQCNDGFDEEQCDHRKCQPGHRKCKDDTCIPEHKWCDRKKDCLDASDETNCTTVSRRECSPFEFECANSTSSECRSGNCKPPLRFRCAHSKLCLNILQLCDGYSDCGPIDSSDEHLSMCASFSEYGECGGEQFKCANGHCINQTLACDRNDDCGDQSDEIGCNKHAGKTCESQGDNGGCKHLCTDVTDGFYCHCRDGFQPDPSNPFDCVDIDECKGNNTCTQMCLNTKGSYLCKCTDDYENNVVVGAMTGKDCRAKGDPAEVMIAADGNLVQVGLHHGNGVNMHAAAEAENEDNDIISLDFDPRRELMYWIDEDKKAVYRSAIAKGNQSHDGQQLDIDFESLGVNPTALAVDYLTGNLFITTTQNEEARRVKRMSEPMGAGQGGAVWVALGDGRYMRKLISSHLESPMSIVTLPELGRICYGDGGQRAKIECADMDGMHRSILVKDLINSPTSITVDEAKGNRIFWADPKFRRVWSILPDGTDRQVVVQDKAVPYAVDIFENHLYWISRETKSLYVQDKFGRSRVSVLASNLEDPHSLKIQQRYAKDTQRLSSGCDSSKCSHICVALPNKAINCLCPDGIPAQTDGSCRATTVSALPMPKQCNCVNHGRCQLDGTCQCPNEFEGEFCQTASTISKQIIGRIWENVLLSLLLLLAVLAALGLVGFFAVMLWKKRSLLQKKNDAADGAVAFHGNVISFSNPVLDKNEPDAVEYDMQTYSTSSGVDSTNFANPVYDIAENDDTPSTSSTLRMSEMRSRPQEYDGVSTSSELPRPGNDMIATGADLGVSIPTQAKESSKSPAEPPALPPRPKKDANRGLSFDNPLAMEKIDLGDEDVADV</sequence>
<evidence type="ECO:0000256" key="16">
    <source>
        <dbReference type="PROSITE-ProRule" id="PRU00076"/>
    </source>
</evidence>
<evidence type="ECO:0000256" key="2">
    <source>
        <dbReference type="ARBA" id="ARBA00009939"/>
    </source>
</evidence>
<keyword evidence="5 20" id="KW-0812">Transmembrane</keyword>
<dbReference type="GO" id="GO:0006898">
    <property type="term" value="P:receptor-mediated endocytosis"/>
    <property type="evidence" value="ECO:0007669"/>
    <property type="project" value="TreeGrafter"/>
</dbReference>
<dbReference type="FunFam" id="4.10.400.10:FF:000147">
    <property type="entry name" value="Low-density lipoprotein receptor-related protein 2"/>
    <property type="match status" value="1"/>
</dbReference>
<evidence type="ECO:0000256" key="12">
    <source>
        <dbReference type="ARBA" id="ARBA00023170"/>
    </source>
</evidence>
<feature type="disulfide bond" evidence="17">
    <location>
        <begin position="3856"/>
        <end position="3871"/>
    </location>
</feature>
<gene>
    <name evidence="22" type="ORF">MSPICULIGERA_LOCUS12208</name>
</gene>
<accession>A0AA36CSW4</accession>
<feature type="non-terminal residue" evidence="22">
    <location>
        <position position="4695"/>
    </location>
</feature>
<feature type="disulfide bond" evidence="17">
    <location>
        <begin position="2791"/>
        <end position="2803"/>
    </location>
</feature>
<dbReference type="FunFam" id="2.120.10.30:FF:000241">
    <property type="entry name" value="Low-density lipoprotein receptor-related protein 6"/>
    <property type="match status" value="4"/>
</dbReference>
<feature type="repeat" description="LDL-receptor class B" evidence="18">
    <location>
        <begin position="2219"/>
        <end position="2262"/>
    </location>
</feature>
<dbReference type="SMART" id="SM00192">
    <property type="entry name" value="LDLa"/>
    <property type="match status" value="34"/>
</dbReference>
<feature type="disulfide bond" evidence="17">
    <location>
        <begin position="214"/>
        <end position="226"/>
    </location>
</feature>